<keyword evidence="3 7" id="KW-0812">Transmembrane</keyword>
<dbReference type="Gene3D" id="1.20.1250.20">
    <property type="entry name" value="MFS general substrate transporter like domains"/>
    <property type="match status" value="1"/>
</dbReference>
<reference evidence="9" key="2">
    <citation type="journal article" date="2019" name="Int. J. Syst. Evol. Microbiol.">
        <title>Streptacidiphilus bronchialis sp. nov., a ciprofloxacin-resistant bacterium from a human clinical specimen; reclassification of Streptomyces griseoplanus as Streptacidiphilus griseoplanus comb. nov. and emended description of the genus Streptacidiphilus.</title>
        <authorList>
            <person name="Nouioui I."/>
            <person name="Klenk H.P."/>
            <person name="Igual J.M."/>
            <person name="Gulvik C.A."/>
            <person name="Lasker B.A."/>
            <person name="McQuiston J.R."/>
        </authorList>
    </citation>
    <scope>NUCLEOTIDE SEQUENCE</scope>
    <source>
        <strain evidence="9">DSM 106435</strain>
    </source>
</reference>
<keyword evidence="5 7" id="KW-0472">Membrane</keyword>
<evidence type="ECO:0000313" key="10">
    <source>
        <dbReference type="Proteomes" id="UP000249340"/>
    </source>
</evidence>
<dbReference type="AlphaFoldDB" id="A0A345SXA5"/>
<feature type="transmembrane region" description="Helical" evidence="7">
    <location>
        <begin position="397"/>
        <end position="419"/>
    </location>
</feature>
<dbReference type="RefSeq" id="WP_111491775.1">
    <property type="nucleotide sequence ID" value="NZ_CP031264.1"/>
</dbReference>
<protein>
    <submittedName>
        <fullName evidence="9">MFS transporter</fullName>
    </submittedName>
</protein>
<feature type="domain" description="Major facilitator superfamily (MFS) profile" evidence="8">
    <location>
        <begin position="54"/>
        <end position="491"/>
    </location>
</feature>
<feature type="transmembrane region" description="Helical" evidence="7">
    <location>
        <begin position="431"/>
        <end position="454"/>
    </location>
</feature>
<evidence type="ECO:0000313" key="9">
    <source>
        <dbReference type="EMBL" id="AXI78360.1"/>
    </source>
</evidence>
<evidence type="ECO:0000256" key="7">
    <source>
        <dbReference type="SAM" id="Phobius"/>
    </source>
</evidence>
<dbReference type="EMBL" id="CP031264">
    <property type="protein sequence ID" value="AXI78360.1"/>
    <property type="molecule type" value="Genomic_DNA"/>
</dbReference>
<evidence type="ECO:0000256" key="1">
    <source>
        <dbReference type="ARBA" id="ARBA00004651"/>
    </source>
</evidence>
<evidence type="ECO:0000256" key="6">
    <source>
        <dbReference type="SAM" id="MobiDB-lite"/>
    </source>
</evidence>
<organism evidence="9 10">
    <name type="scientific">Peterkaempfera bronchialis</name>
    <dbReference type="NCBI Taxonomy" id="2126346"/>
    <lineage>
        <taxon>Bacteria</taxon>
        <taxon>Bacillati</taxon>
        <taxon>Actinomycetota</taxon>
        <taxon>Actinomycetes</taxon>
        <taxon>Kitasatosporales</taxon>
        <taxon>Streptomycetaceae</taxon>
        <taxon>Peterkaempfera</taxon>
    </lineage>
</organism>
<feature type="transmembrane region" description="Helical" evidence="7">
    <location>
        <begin position="124"/>
        <end position="149"/>
    </location>
</feature>
<dbReference type="InterPro" id="IPR036259">
    <property type="entry name" value="MFS_trans_sf"/>
</dbReference>
<feature type="transmembrane region" description="Helical" evidence="7">
    <location>
        <begin position="214"/>
        <end position="233"/>
    </location>
</feature>
<feature type="transmembrane region" description="Helical" evidence="7">
    <location>
        <begin position="184"/>
        <end position="202"/>
    </location>
</feature>
<dbReference type="OrthoDB" id="9787026at2"/>
<proteinExistence type="predicted"/>
<feature type="region of interest" description="Disordered" evidence="6">
    <location>
        <begin position="1"/>
        <end position="30"/>
    </location>
</feature>
<accession>A0A345SXA5</accession>
<dbReference type="Proteomes" id="UP000249340">
    <property type="component" value="Chromosome"/>
</dbReference>
<dbReference type="PROSITE" id="PS50850">
    <property type="entry name" value="MFS"/>
    <property type="match status" value="1"/>
</dbReference>
<name>A0A345SXA5_9ACTN</name>
<keyword evidence="2" id="KW-0813">Transport</keyword>
<dbReference type="PANTHER" id="PTHR23511">
    <property type="entry name" value="SYNAPTIC VESICLE GLYCOPROTEIN 2"/>
    <property type="match status" value="1"/>
</dbReference>
<evidence type="ECO:0000256" key="3">
    <source>
        <dbReference type="ARBA" id="ARBA00022692"/>
    </source>
</evidence>
<dbReference type="InterPro" id="IPR020846">
    <property type="entry name" value="MFS_dom"/>
</dbReference>
<feature type="transmembrane region" description="Helical" evidence="7">
    <location>
        <begin position="341"/>
        <end position="362"/>
    </location>
</feature>
<dbReference type="SUPFAM" id="SSF103473">
    <property type="entry name" value="MFS general substrate transporter"/>
    <property type="match status" value="1"/>
</dbReference>
<feature type="transmembrane region" description="Helical" evidence="7">
    <location>
        <begin position="374"/>
        <end position="391"/>
    </location>
</feature>
<dbReference type="InterPro" id="IPR005828">
    <property type="entry name" value="MFS_sugar_transport-like"/>
</dbReference>
<keyword evidence="4 7" id="KW-1133">Transmembrane helix</keyword>
<feature type="transmembrane region" description="Helical" evidence="7">
    <location>
        <begin position="466"/>
        <end position="486"/>
    </location>
</feature>
<evidence type="ECO:0000259" key="8">
    <source>
        <dbReference type="PROSITE" id="PS50850"/>
    </source>
</evidence>
<evidence type="ECO:0000256" key="2">
    <source>
        <dbReference type="ARBA" id="ARBA00022448"/>
    </source>
</evidence>
<keyword evidence="10" id="KW-1185">Reference proteome</keyword>
<dbReference type="GO" id="GO:0022857">
    <property type="term" value="F:transmembrane transporter activity"/>
    <property type="evidence" value="ECO:0007669"/>
    <property type="project" value="InterPro"/>
</dbReference>
<evidence type="ECO:0000256" key="5">
    <source>
        <dbReference type="ARBA" id="ARBA00023136"/>
    </source>
</evidence>
<feature type="transmembrane region" description="Helical" evidence="7">
    <location>
        <begin position="85"/>
        <end position="112"/>
    </location>
</feature>
<sequence length="515" mass="54440">MSSTAGQGTGPGGTGDDHAPGETVSRGGVQTGTISTKVPARLDRLPWSGWHWRIVIGLGTVWILDGLEVTIVGNIAGRLSQKGSGLAISAAQVSGLAAALYVAGACTGALFFGWLTDRHGRKKLFMLTLCVYLAATALTAVSWTAWFFFLCRFFTGFGIGGEYAAINSAIDELIPSRHRGRIDIIINGSFWIGAGAGALVSVPLLNTSLLPVNVGWRLAFGLGVVLGLVILLVRRHVPESPRWLFIHGRNREAEEVVAEAERIVQDEKQVVLDEPDQSITIRQRRSIGFVTIARTMVRLYPGRTVLGLSLFIGQAFLYNAVTFGYATILTTFFAVPNGFTGYYFAVICVGNFMGPLLLGPLFDSVGRKPMISGTYLLSGVLLLGTAALFRSGALSAVTLTLCWTVVLFFASAGASSAYLTVSEVFPMETRALAIAFFYAVGTAVGGISGPLIFADLVSTGKTADTALAFSLGAALMIAAGVVELFLGVKAERRGLESIAMPLTAEEPEVSGTAPA</sequence>
<dbReference type="GO" id="GO:0005886">
    <property type="term" value="C:plasma membrane"/>
    <property type="evidence" value="ECO:0007669"/>
    <property type="project" value="UniProtKB-SubCell"/>
</dbReference>
<feature type="transmembrane region" description="Helical" evidence="7">
    <location>
        <begin position="305"/>
        <end position="335"/>
    </location>
</feature>
<reference evidence="9" key="1">
    <citation type="submission" date="2018-07" db="EMBL/GenBank/DDBJ databases">
        <authorList>
            <person name="Batra D."/>
            <person name="Gulvik C.A."/>
        </authorList>
    </citation>
    <scope>NUCLEOTIDE SEQUENCE</scope>
    <source>
        <strain evidence="9">DSM 106435</strain>
    </source>
</reference>
<dbReference type="CDD" id="cd17316">
    <property type="entry name" value="MFS_SV2_like"/>
    <property type="match status" value="1"/>
</dbReference>
<feature type="transmembrane region" description="Helical" evidence="7">
    <location>
        <begin position="50"/>
        <end position="73"/>
    </location>
</feature>
<comment type="subcellular location">
    <subcellularLocation>
        <location evidence="1">Cell membrane</location>
        <topology evidence="1">Multi-pass membrane protein</topology>
    </subcellularLocation>
</comment>
<dbReference type="Pfam" id="PF00083">
    <property type="entry name" value="Sugar_tr"/>
    <property type="match status" value="1"/>
</dbReference>
<gene>
    <name evidence="9" type="ORF">C7M71_013855</name>
</gene>
<evidence type="ECO:0000256" key="4">
    <source>
        <dbReference type="ARBA" id="ARBA00022989"/>
    </source>
</evidence>
<dbReference type="KEGG" id="stri:C7M71_013855"/>